<protein>
    <submittedName>
        <fullName evidence="1">Uncharacterized protein</fullName>
    </submittedName>
</protein>
<feature type="non-terminal residue" evidence="1">
    <location>
        <position position="258"/>
    </location>
</feature>
<dbReference type="AlphaFoldDB" id="X0W687"/>
<name>X0W687_9ZZZZ</name>
<proteinExistence type="predicted"/>
<organism evidence="1">
    <name type="scientific">marine sediment metagenome</name>
    <dbReference type="NCBI Taxonomy" id="412755"/>
    <lineage>
        <taxon>unclassified sequences</taxon>
        <taxon>metagenomes</taxon>
        <taxon>ecological metagenomes</taxon>
    </lineage>
</organism>
<dbReference type="EMBL" id="BARS01035462">
    <property type="protein sequence ID" value="GAG18807.1"/>
    <property type="molecule type" value="Genomic_DNA"/>
</dbReference>
<accession>X0W687</accession>
<reference evidence="1" key="1">
    <citation type="journal article" date="2014" name="Front. Microbiol.">
        <title>High frequency of phylogenetically diverse reductive dehalogenase-homologous genes in deep subseafloor sedimentary metagenomes.</title>
        <authorList>
            <person name="Kawai M."/>
            <person name="Futagami T."/>
            <person name="Toyoda A."/>
            <person name="Takaki Y."/>
            <person name="Nishi S."/>
            <person name="Hori S."/>
            <person name="Arai W."/>
            <person name="Tsubouchi T."/>
            <person name="Morono Y."/>
            <person name="Uchiyama I."/>
            <person name="Ito T."/>
            <person name="Fujiyama A."/>
            <person name="Inagaki F."/>
            <person name="Takami H."/>
        </authorList>
    </citation>
    <scope>NUCLEOTIDE SEQUENCE</scope>
    <source>
        <strain evidence="1">Expedition CK06-06</strain>
    </source>
</reference>
<comment type="caution">
    <text evidence="1">The sequence shown here is derived from an EMBL/GenBank/DDBJ whole genome shotgun (WGS) entry which is preliminary data.</text>
</comment>
<gene>
    <name evidence="1" type="ORF">S01H1_54634</name>
</gene>
<evidence type="ECO:0000313" key="1">
    <source>
        <dbReference type="EMBL" id="GAG18807.1"/>
    </source>
</evidence>
<sequence>MNNLLWIGRRVPRKVAPTVLQAWCSPSSLWVAFDTLGGAQSTIHTRLASIATGSATEGDVKALAAAHKSFSALKGSMGFGVLAKVSHPKGPRSIKSVTVDLSIIGGSTLTKLHDDGKHGDGKGGDGLWGTQVRFLPGDFPSLPRHDRRWGLPANARSAMTVTALDTSGQKDSHSAVIAIRRKPAPISIWPGGRRFRFAGEIVEGLVTVSQYVDRRGDPNNPALLIQAAGPGPWRAAWHIGEGRLNISGCDTLQGRIQA</sequence>